<evidence type="ECO:0000256" key="1">
    <source>
        <dbReference type="SAM" id="MobiDB-lite"/>
    </source>
</evidence>
<dbReference type="EMBL" id="JADCTT010000003">
    <property type="protein sequence ID" value="KAF9755105.1"/>
    <property type="molecule type" value="Genomic_DNA"/>
</dbReference>
<evidence type="ECO:0000313" key="2">
    <source>
        <dbReference type="EMBL" id="KAF9755105.1"/>
    </source>
</evidence>
<comment type="caution">
    <text evidence="2">The sequence shown here is derived from an EMBL/GenBank/DDBJ whole genome shotgun (WGS) entry which is preliminary data.</text>
</comment>
<dbReference type="Proteomes" id="UP000616885">
    <property type="component" value="Unassembled WGS sequence"/>
</dbReference>
<name>A0A8H7NFW1_BIOOC</name>
<sequence length="171" mass="18552">MHWDVLEPLIDSTLCELLLQDGSPATRVPTARHTTHPNATLAALLVVVGARGVVRPFPLFHLRLALLQGIMTMTTTAKMMMYDDARMLHAQPCLFLCTMQCASCCSPHFLSAGWSLLVALVTTACLVVRGARRLNFLDPWGPGAGYDPGSRPPPSPLGGFKKQGSFGHRTN</sequence>
<dbReference type="AlphaFoldDB" id="A0A8H7NFW1"/>
<gene>
    <name evidence="2" type="ORF">IM811_010546</name>
</gene>
<reference evidence="2" key="1">
    <citation type="submission" date="2020-10" db="EMBL/GenBank/DDBJ databases">
        <title>High-Quality Genome Resource of Clonostachys rosea strain S41 by Oxford Nanopore Long-Read Sequencing.</title>
        <authorList>
            <person name="Wang H."/>
        </authorList>
    </citation>
    <scope>NUCLEOTIDE SEQUENCE</scope>
    <source>
        <strain evidence="2">S41</strain>
    </source>
</reference>
<evidence type="ECO:0000313" key="3">
    <source>
        <dbReference type="Proteomes" id="UP000616885"/>
    </source>
</evidence>
<protein>
    <submittedName>
        <fullName evidence="2">Uncharacterized protein</fullName>
    </submittedName>
</protein>
<proteinExistence type="predicted"/>
<feature type="region of interest" description="Disordered" evidence="1">
    <location>
        <begin position="145"/>
        <end position="171"/>
    </location>
</feature>
<organism evidence="2 3">
    <name type="scientific">Bionectria ochroleuca</name>
    <name type="common">Gliocladium roseum</name>
    <dbReference type="NCBI Taxonomy" id="29856"/>
    <lineage>
        <taxon>Eukaryota</taxon>
        <taxon>Fungi</taxon>
        <taxon>Dikarya</taxon>
        <taxon>Ascomycota</taxon>
        <taxon>Pezizomycotina</taxon>
        <taxon>Sordariomycetes</taxon>
        <taxon>Hypocreomycetidae</taxon>
        <taxon>Hypocreales</taxon>
        <taxon>Bionectriaceae</taxon>
        <taxon>Clonostachys</taxon>
    </lineage>
</organism>
<accession>A0A8H7NFW1</accession>